<feature type="transmembrane region" description="Helical" evidence="1">
    <location>
        <begin position="342"/>
        <end position="363"/>
    </location>
</feature>
<keyword evidence="1" id="KW-1133">Transmembrane helix</keyword>
<accession>E1X3G1</accession>
<dbReference type="HOGENOM" id="CLU_521545_0_0_7"/>
<dbReference type="KEGG" id="bmx:BMS_0332"/>
<dbReference type="EMBL" id="FQ312005">
    <property type="protein sequence ID" value="CBW25256.1"/>
    <property type="molecule type" value="Genomic_DNA"/>
</dbReference>
<dbReference type="AlphaFoldDB" id="E1X3G1"/>
<feature type="transmembrane region" description="Helical" evidence="1">
    <location>
        <begin position="186"/>
        <end position="214"/>
    </location>
</feature>
<evidence type="ECO:0000313" key="3">
    <source>
        <dbReference type="Proteomes" id="UP000008963"/>
    </source>
</evidence>
<feature type="transmembrane region" description="Helical" evidence="1">
    <location>
        <begin position="117"/>
        <end position="138"/>
    </location>
</feature>
<keyword evidence="1" id="KW-0812">Transmembrane</keyword>
<feature type="transmembrane region" description="Helical" evidence="1">
    <location>
        <begin position="159"/>
        <end position="180"/>
    </location>
</feature>
<feature type="transmembrane region" description="Helical" evidence="1">
    <location>
        <begin position="312"/>
        <end position="330"/>
    </location>
</feature>
<organism evidence="2 3">
    <name type="scientific">Halobacteriovorax marinus (strain ATCC BAA-682 / DSM 15412 / SJ)</name>
    <name type="common">Bacteriovorax marinus</name>
    <dbReference type="NCBI Taxonomy" id="862908"/>
    <lineage>
        <taxon>Bacteria</taxon>
        <taxon>Pseudomonadati</taxon>
        <taxon>Bdellovibrionota</taxon>
        <taxon>Bacteriovoracia</taxon>
        <taxon>Bacteriovoracales</taxon>
        <taxon>Halobacteriovoraceae</taxon>
        <taxon>Halobacteriovorax</taxon>
    </lineage>
</organism>
<evidence type="ECO:0000313" key="2">
    <source>
        <dbReference type="EMBL" id="CBW25256.1"/>
    </source>
</evidence>
<feature type="transmembrane region" description="Helical" evidence="1">
    <location>
        <begin position="281"/>
        <end position="300"/>
    </location>
</feature>
<name>E1X3G1_HALMS</name>
<keyword evidence="3" id="KW-1185">Reference proteome</keyword>
<dbReference type="Proteomes" id="UP000008963">
    <property type="component" value="Chromosome"/>
</dbReference>
<evidence type="ECO:0000256" key="1">
    <source>
        <dbReference type="SAM" id="Phobius"/>
    </source>
</evidence>
<dbReference type="eggNOG" id="COG5617">
    <property type="taxonomic scope" value="Bacteria"/>
</dbReference>
<feature type="transmembrane region" description="Helical" evidence="1">
    <location>
        <begin position="226"/>
        <end position="246"/>
    </location>
</feature>
<proteinExistence type="predicted"/>
<protein>
    <submittedName>
        <fullName evidence="2">Membrane protein</fullName>
    </submittedName>
</protein>
<dbReference type="PATRIC" id="fig|862908.3.peg.320"/>
<dbReference type="RefSeq" id="WP_014243044.1">
    <property type="nucleotide sequence ID" value="NC_016620.1"/>
</dbReference>
<feature type="transmembrane region" description="Helical" evidence="1">
    <location>
        <begin position="375"/>
        <end position="393"/>
    </location>
</feature>
<keyword evidence="1" id="KW-0472">Membrane</keyword>
<feature type="transmembrane region" description="Helical" evidence="1">
    <location>
        <begin position="7"/>
        <end position="25"/>
    </location>
</feature>
<dbReference type="STRING" id="862908.BMS_0332"/>
<reference evidence="3" key="1">
    <citation type="journal article" date="2013" name="ISME J.">
        <title>A small predatory core genome in the divergent marine Bacteriovorax marinus SJ and the terrestrial Bdellovibrio bacteriovorus.</title>
        <authorList>
            <person name="Crossman L.C."/>
            <person name="Chen H."/>
            <person name="Cerdeno-Tarraga A.M."/>
            <person name="Brooks K."/>
            <person name="Quail M.A."/>
            <person name="Pineiro S.A."/>
            <person name="Hobley L."/>
            <person name="Sockett R.E."/>
            <person name="Bentley S.D."/>
            <person name="Parkhill J."/>
            <person name="Williams H.N."/>
            <person name="Stine O.C."/>
        </authorList>
    </citation>
    <scope>NUCLEOTIDE SEQUENCE [LARGE SCALE GENOMIC DNA]</scope>
    <source>
        <strain evidence="3">ATCC BAA-682 / DSM 15412 / SJ</strain>
    </source>
</reference>
<gene>
    <name evidence="2" type="ordered locus">BMS_0332</name>
</gene>
<sequence>MIEKHKNYFFISSVAIFIFSKFLFVSTVELSRKLPTEADDAYMYTSRVNILNKCAKNACNSIEGIKSDINSRSNSEEIAFRKAVDRAGVLVVYKPLYTLLLKALNTFSSDITKTYKVFRILSVIFISSAIAYLIYLLFPKFIASCLLIITSPAIFKAQGIHIMVPSNLALGISAVSWALAIKRKSIILIIIISALSMLCHPMGKLYSLVTIMLTVFNSEEKLLKSLLRNSLFILITAAALLIPILVKDVPLSFSLPTADNKDIFTIFLNNLSMAFGKLNSASSILQCSLTLLIVLTANYFHKKNLITRPSLLFSYGIILLVFLSLFHNLPRYPLELFNRVELIFRFLKYAWILLLAQFIISYIPRTFSKPLENTIKGIVISPVLVYFSILMITDTKTYFLSMNKRIDRHNYQQSTEFIKHIDNHLLQTDLYLINDEILFYMYLSYGNLDKRIVFLKMLSPENLKEITNKYIGKNVYITQTSYNTKTTPYTIESKPVFESNGYRLYKLSKDQLVIKKSTKVNI</sequence>